<dbReference type="AlphaFoldDB" id="A0AAD4HLC0"/>
<dbReference type="EMBL" id="JABBWK010000019">
    <property type="protein sequence ID" value="KAG1901905.1"/>
    <property type="molecule type" value="Genomic_DNA"/>
</dbReference>
<feature type="domain" description="DNA/pantothenate metabolism flavoprotein C-terminal" evidence="2">
    <location>
        <begin position="149"/>
        <end position="235"/>
    </location>
</feature>
<reference evidence="3" key="1">
    <citation type="journal article" date="2020" name="New Phytol.">
        <title>Comparative genomics reveals dynamic genome evolution in host specialist ectomycorrhizal fungi.</title>
        <authorList>
            <person name="Lofgren L.A."/>
            <person name="Nguyen N.H."/>
            <person name="Vilgalys R."/>
            <person name="Ruytinx J."/>
            <person name="Liao H.L."/>
            <person name="Branco S."/>
            <person name="Kuo A."/>
            <person name="LaButti K."/>
            <person name="Lipzen A."/>
            <person name="Andreopoulos W."/>
            <person name="Pangilinan J."/>
            <person name="Riley R."/>
            <person name="Hundley H."/>
            <person name="Na H."/>
            <person name="Barry K."/>
            <person name="Grigoriev I.V."/>
            <person name="Stajich J.E."/>
            <person name="Kennedy P.G."/>
        </authorList>
    </citation>
    <scope>NUCLEOTIDE SEQUENCE</scope>
    <source>
        <strain evidence="3">FC203</strain>
    </source>
</reference>
<dbReference type="GO" id="GO:0015937">
    <property type="term" value="P:coenzyme A biosynthetic process"/>
    <property type="evidence" value="ECO:0007669"/>
    <property type="project" value="UniProtKB-ARBA"/>
</dbReference>
<dbReference type="Proteomes" id="UP001195769">
    <property type="component" value="Unassembled WGS sequence"/>
</dbReference>
<dbReference type="SUPFAM" id="SSF102645">
    <property type="entry name" value="CoaB-like"/>
    <property type="match status" value="1"/>
</dbReference>
<dbReference type="GeneID" id="64659624"/>
<dbReference type="RefSeq" id="XP_041227480.1">
    <property type="nucleotide sequence ID" value="XM_041365326.1"/>
</dbReference>
<gene>
    <name evidence="3" type="ORF">F5891DRAFT_1163639</name>
</gene>
<comment type="caution">
    <text evidence="3">The sequence shown here is derived from an EMBL/GenBank/DDBJ whole genome shotgun (WGS) entry which is preliminary data.</text>
</comment>
<dbReference type="GO" id="GO:0016874">
    <property type="term" value="F:ligase activity"/>
    <property type="evidence" value="ECO:0007669"/>
    <property type="project" value="UniProtKB-KW"/>
</dbReference>
<dbReference type="InterPro" id="IPR035929">
    <property type="entry name" value="CoaB-like_sf"/>
</dbReference>
<comment type="similarity">
    <text evidence="1">Belongs to the PPC synthetase family.</text>
</comment>
<keyword evidence="3" id="KW-0436">Ligase</keyword>
<accession>A0AAD4HLC0</accession>
<dbReference type="InterPro" id="IPR007085">
    <property type="entry name" value="DNA/pantothenate-metab_flavo_C"/>
</dbReference>
<evidence type="ECO:0000313" key="3">
    <source>
        <dbReference type="EMBL" id="KAG1901905.1"/>
    </source>
</evidence>
<dbReference type="Pfam" id="PF04127">
    <property type="entry name" value="DFP"/>
    <property type="match status" value="1"/>
</dbReference>
<name>A0AAD4HLC0_9AGAM</name>
<evidence type="ECO:0000313" key="4">
    <source>
        <dbReference type="Proteomes" id="UP001195769"/>
    </source>
</evidence>
<proteinExistence type="inferred from homology"/>
<dbReference type="Gene3D" id="3.40.50.10300">
    <property type="entry name" value="CoaB-like"/>
    <property type="match status" value="1"/>
</dbReference>
<evidence type="ECO:0000259" key="2">
    <source>
        <dbReference type="Pfam" id="PF04127"/>
    </source>
</evidence>
<sequence>MRLHCAGSPGSRRMSNTTYELQKFCAESYFETQPQPPSLVADIKGVHEFTQRQRQANLSVVLVTVLASCSANHHAGTRDAISAEYFLKAGYGVIFVHRQFSLQPFSRRLVYAQGTLLMVSFVTMNEYLWLPHAVSRAMSVSGRKVTYHLATAVSDFFLPQQRLSEHWIQSRKGNLSTEMDQVPKILKPLVSERNPEGFIVFFKLEIDETNVIPKAQQALERYGHQVVIGNDLHHRKYRAVLTSPMAKANATKKLDDVVVSQPKYAEFWIEIDFHQPSNHPKEIDEDSVAIA</sequence>
<keyword evidence="4" id="KW-1185">Reference proteome</keyword>
<protein>
    <submittedName>
        <fullName evidence="3">Phosphopantothenate-cysteine ligase</fullName>
    </submittedName>
</protein>
<evidence type="ECO:0000256" key="1">
    <source>
        <dbReference type="ARBA" id="ARBA00005703"/>
    </source>
</evidence>
<organism evidence="3 4">
    <name type="scientific">Suillus fuscotomentosus</name>
    <dbReference type="NCBI Taxonomy" id="1912939"/>
    <lineage>
        <taxon>Eukaryota</taxon>
        <taxon>Fungi</taxon>
        <taxon>Dikarya</taxon>
        <taxon>Basidiomycota</taxon>
        <taxon>Agaricomycotina</taxon>
        <taxon>Agaricomycetes</taxon>
        <taxon>Agaricomycetidae</taxon>
        <taxon>Boletales</taxon>
        <taxon>Suillineae</taxon>
        <taxon>Suillaceae</taxon>
        <taxon>Suillus</taxon>
    </lineage>
</organism>